<organism evidence="1 2">
    <name type="scientific">Ramazzottius varieornatus</name>
    <name type="common">Water bear</name>
    <name type="synonym">Tardigrade</name>
    <dbReference type="NCBI Taxonomy" id="947166"/>
    <lineage>
        <taxon>Eukaryota</taxon>
        <taxon>Metazoa</taxon>
        <taxon>Ecdysozoa</taxon>
        <taxon>Tardigrada</taxon>
        <taxon>Eutardigrada</taxon>
        <taxon>Parachela</taxon>
        <taxon>Hypsibioidea</taxon>
        <taxon>Ramazzottiidae</taxon>
        <taxon>Ramazzottius</taxon>
    </lineage>
</organism>
<keyword evidence="2" id="KW-1185">Reference proteome</keyword>
<comment type="caution">
    <text evidence="1">The sequence shown here is derived from an EMBL/GenBank/DDBJ whole genome shotgun (WGS) entry which is preliminary data.</text>
</comment>
<evidence type="ECO:0000313" key="1">
    <source>
        <dbReference type="EMBL" id="GAU93672.1"/>
    </source>
</evidence>
<gene>
    <name evidence="1" type="primary">RvY_05572</name>
    <name evidence="1" type="synonym">RvY_05572.2</name>
    <name evidence="1" type="ORF">RvY_05572-2</name>
</gene>
<dbReference type="AlphaFoldDB" id="A0A1D1V141"/>
<proteinExistence type="predicted"/>
<sequence length="109" mass="11794">MHSRLSLEDPNLDDHIKATIRRLSKFSAGSAGLPITSSEVDRVQKSYVSAYSTPLGDTIVEEGVIEYADTPDKSTSLDALDGQVALDQSYVHPKVFTSPKTGSRNTITP</sequence>
<accession>A0A1D1V141</accession>
<reference evidence="1 2" key="1">
    <citation type="journal article" date="2016" name="Nat. Commun.">
        <title>Extremotolerant tardigrade genome and improved radiotolerance of human cultured cells by tardigrade-unique protein.</title>
        <authorList>
            <person name="Hashimoto T."/>
            <person name="Horikawa D.D."/>
            <person name="Saito Y."/>
            <person name="Kuwahara H."/>
            <person name="Kozuka-Hata H."/>
            <person name="Shin-I T."/>
            <person name="Minakuchi Y."/>
            <person name="Ohishi K."/>
            <person name="Motoyama A."/>
            <person name="Aizu T."/>
            <person name="Enomoto A."/>
            <person name="Kondo K."/>
            <person name="Tanaka S."/>
            <person name="Hara Y."/>
            <person name="Koshikawa S."/>
            <person name="Sagara H."/>
            <person name="Miura T."/>
            <person name="Yokobori S."/>
            <person name="Miyagawa K."/>
            <person name="Suzuki Y."/>
            <person name="Kubo T."/>
            <person name="Oyama M."/>
            <person name="Kohara Y."/>
            <person name="Fujiyama A."/>
            <person name="Arakawa K."/>
            <person name="Katayama T."/>
            <person name="Toyoda A."/>
            <person name="Kunieda T."/>
        </authorList>
    </citation>
    <scope>NUCLEOTIDE SEQUENCE [LARGE SCALE GENOMIC DNA]</scope>
    <source>
        <strain evidence="1 2">YOKOZUNA-1</strain>
    </source>
</reference>
<name>A0A1D1V141_RAMVA</name>
<evidence type="ECO:0000313" key="2">
    <source>
        <dbReference type="Proteomes" id="UP000186922"/>
    </source>
</evidence>
<dbReference type="Proteomes" id="UP000186922">
    <property type="component" value="Unassembled WGS sequence"/>
</dbReference>
<dbReference type="OrthoDB" id="10461613at2759"/>
<dbReference type="EMBL" id="BDGG01000002">
    <property type="protein sequence ID" value="GAU93672.1"/>
    <property type="molecule type" value="Genomic_DNA"/>
</dbReference>
<protein>
    <submittedName>
        <fullName evidence="1">Uncharacterized protein</fullName>
    </submittedName>
</protein>